<dbReference type="Proteomes" id="UP001179952">
    <property type="component" value="Unassembled WGS sequence"/>
</dbReference>
<feature type="region of interest" description="Disordered" evidence="1">
    <location>
        <begin position="120"/>
        <end position="141"/>
    </location>
</feature>
<proteinExistence type="predicted"/>
<organism evidence="2 3">
    <name type="scientific">Acorus gramineus</name>
    <name type="common">Dwarf sweet flag</name>
    <dbReference type="NCBI Taxonomy" id="55184"/>
    <lineage>
        <taxon>Eukaryota</taxon>
        <taxon>Viridiplantae</taxon>
        <taxon>Streptophyta</taxon>
        <taxon>Embryophyta</taxon>
        <taxon>Tracheophyta</taxon>
        <taxon>Spermatophyta</taxon>
        <taxon>Magnoliopsida</taxon>
        <taxon>Liliopsida</taxon>
        <taxon>Acoraceae</taxon>
        <taxon>Acorus</taxon>
    </lineage>
</organism>
<dbReference type="AlphaFoldDB" id="A0AAV9A2F3"/>
<gene>
    <name evidence="2" type="ORF">QJS04_geneDACA009269</name>
</gene>
<name>A0AAV9A2F3_ACOGR</name>
<protein>
    <submittedName>
        <fullName evidence="2">Uncharacterized protein</fullName>
    </submittedName>
</protein>
<evidence type="ECO:0000256" key="1">
    <source>
        <dbReference type="SAM" id="MobiDB-lite"/>
    </source>
</evidence>
<accession>A0AAV9A2F3</accession>
<reference evidence="2" key="2">
    <citation type="submission" date="2023-06" db="EMBL/GenBank/DDBJ databases">
        <authorList>
            <person name="Ma L."/>
            <person name="Liu K.-W."/>
            <person name="Li Z."/>
            <person name="Hsiao Y.-Y."/>
            <person name="Qi Y."/>
            <person name="Fu T."/>
            <person name="Tang G."/>
            <person name="Zhang D."/>
            <person name="Sun W.-H."/>
            <person name="Liu D.-K."/>
            <person name="Li Y."/>
            <person name="Chen G.-Z."/>
            <person name="Liu X.-D."/>
            <person name="Liao X.-Y."/>
            <person name="Jiang Y.-T."/>
            <person name="Yu X."/>
            <person name="Hao Y."/>
            <person name="Huang J."/>
            <person name="Zhao X.-W."/>
            <person name="Ke S."/>
            <person name="Chen Y.-Y."/>
            <person name="Wu W.-L."/>
            <person name="Hsu J.-L."/>
            <person name="Lin Y.-F."/>
            <person name="Huang M.-D."/>
            <person name="Li C.-Y."/>
            <person name="Huang L."/>
            <person name="Wang Z.-W."/>
            <person name="Zhao X."/>
            <person name="Zhong W.-Y."/>
            <person name="Peng D.-H."/>
            <person name="Ahmad S."/>
            <person name="Lan S."/>
            <person name="Zhang J.-S."/>
            <person name="Tsai W.-C."/>
            <person name="Van De Peer Y."/>
            <person name="Liu Z.-J."/>
        </authorList>
    </citation>
    <scope>NUCLEOTIDE SEQUENCE</scope>
    <source>
        <strain evidence="2">SCP</strain>
        <tissue evidence="2">Leaves</tissue>
    </source>
</reference>
<sequence>MKALERIFEPSIPRELVDQGGPGDLVPLWHAVKDFDCGLGIAAPHVAIDHHVPQMGGSFWHCVERLLRKVRASGLGIHVCEGGAGDDARWGGEAPLEGVGVEGGVEAERTTTRVTLLGGTRETSCRPHEAAPADAGGGEEERVVDDELRLVGEGETILNVSPSSVRLNMELK</sequence>
<comment type="caution">
    <text evidence="2">The sequence shown here is derived from an EMBL/GenBank/DDBJ whole genome shotgun (WGS) entry which is preliminary data.</text>
</comment>
<evidence type="ECO:0000313" key="2">
    <source>
        <dbReference type="EMBL" id="KAK1258335.1"/>
    </source>
</evidence>
<keyword evidence="3" id="KW-1185">Reference proteome</keyword>
<dbReference type="EMBL" id="JAUJYN010000019">
    <property type="protein sequence ID" value="KAK1258335.1"/>
    <property type="molecule type" value="Genomic_DNA"/>
</dbReference>
<evidence type="ECO:0000313" key="3">
    <source>
        <dbReference type="Proteomes" id="UP001179952"/>
    </source>
</evidence>
<reference evidence="2" key="1">
    <citation type="journal article" date="2023" name="Nat. Commun.">
        <title>Diploid and tetraploid genomes of Acorus and the evolution of monocots.</title>
        <authorList>
            <person name="Ma L."/>
            <person name="Liu K.W."/>
            <person name="Li Z."/>
            <person name="Hsiao Y.Y."/>
            <person name="Qi Y."/>
            <person name="Fu T."/>
            <person name="Tang G.D."/>
            <person name="Zhang D."/>
            <person name="Sun W.H."/>
            <person name="Liu D.K."/>
            <person name="Li Y."/>
            <person name="Chen G.Z."/>
            <person name="Liu X.D."/>
            <person name="Liao X.Y."/>
            <person name="Jiang Y.T."/>
            <person name="Yu X."/>
            <person name="Hao Y."/>
            <person name="Huang J."/>
            <person name="Zhao X.W."/>
            <person name="Ke S."/>
            <person name="Chen Y.Y."/>
            <person name="Wu W.L."/>
            <person name="Hsu J.L."/>
            <person name="Lin Y.F."/>
            <person name="Huang M.D."/>
            <person name="Li C.Y."/>
            <person name="Huang L."/>
            <person name="Wang Z.W."/>
            <person name="Zhao X."/>
            <person name="Zhong W.Y."/>
            <person name="Peng D.H."/>
            <person name="Ahmad S."/>
            <person name="Lan S."/>
            <person name="Zhang J.S."/>
            <person name="Tsai W.C."/>
            <person name="Van de Peer Y."/>
            <person name="Liu Z.J."/>
        </authorList>
    </citation>
    <scope>NUCLEOTIDE SEQUENCE</scope>
    <source>
        <strain evidence="2">SCP</strain>
    </source>
</reference>